<proteinExistence type="predicted"/>
<evidence type="ECO:0000313" key="2">
    <source>
        <dbReference type="EMBL" id="GFY57589.1"/>
    </source>
</evidence>
<comment type="caution">
    <text evidence="2">The sequence shown here is derived from an EMBL/GenBank/DDBJ whole genome shotgun (WGS) entry which is preliminary data.</text>
</comment>
<gene>
    <name evidence="2" type="primary">tmem177</name>
    <name evidence="2" type="ORF">TNIN_467251</name>
</gene>
<dbReference type="GO" id="GO:0016020">
    <property type="term" value="C:membrane"/>
    <property type="evidence" value="ECO:0007669"/>
    <property type="project" value="TreeGrafter"/>
</dbReference>
<reference evidence="2" key="1">
    <citation type="submission" date="2020-08" db="EMBL/GenBank/DDBJ databases">
        <title>Multicomponent nature underlies the extraordinary mechanical properties of spider dragline silk.</title>
        <authorList>
            <person name="Kono N."/>
            <person name="Nakamura H."/>
            <person name="Mori M."/>
            <person name="Yoshida Y."/>
            <person name="Ohtoshi R."/>
            <person name="Malay A.D."/>
            <person name="Moran D.A.P."/>
            <person name="Tomita M."/>
            <person name="Numata K."/>
            <person name="Arakawa K."/>
        </authorList>
    </citation>
    <scope>NUCLEOTIDE SEQUENCE</scope>
</reference>
<dbReference type="InterPro" id="IPR026620">
    <property type="entry name" value="TMEM177"/>
</dbReference>
<dbReference type="PANTHER" id="PTHR21824">
    <property type="entry name" value="TRANSMEMBRANE PROTEIN 177"/>
    <property type="match status" value="1"/>
</dbReference>
<dbReference type="EMBL" id="BMAV01011603">
    <property type="protein sequence ID" value="GFY57589.1"/>
    <property type="molecule type" value="Genomic_DNA"/>
</dbReference>
<keyword evidence="1" id="KW-1133">Transmembrane helix</keyword>
<keyword evidence="1 2" id="KW-0812">Transmembrane</keyword>
<evidence type="ECO:0000256" key="1">
    <source>
        <dbReference type="SAM" id="Phobius"/>
    </source>
</evidence>
<feature type="transmembrane region" description="Helical" evidence="1">
    <location>
        <begin position="165"/>
        <end position="185"/>
    </location>
</feature>
<evidence type="ECO:0000313" key="3">
    <source>
        <dbReference type="Proteomes" id="UP000886998"/>
    </source>
</evidence>
<keyword evidence="3" id="KW-1185">Reference proteome</keyword>
<name>A0A8X7CA78_9ARAC</name>
<dbReference type="AlphaFoldDB" id="A0A8X7CA78"/>
<feature type="transmembrane region" description="Helical" evidence="1">
    <location>
        <begin position="15"/>
        <end position="35"/>
    </location>
</feature>
<dbReference type="OrthoDB" id="110174at2759"/>
<dbReference type="PANTHER" id="PTHR21824:SF4">
    <property type="entry name" value="TRANSMEMBRANE PROTEIN 177"/>
    <property type="match status" value="1"/>
</dbReference>
<dbReference type="Proteomes" id="UP000886998">
    <property type="component" value="Unassembled WGS sequence"/>
</dbReference>
<feature type="transmembrane region" description="Helical" evidence="1">
    <location>
        <begin position="205"/>
        <end position="222"/>
    </location>
</feature>
<protein>
    <submittedName>
        <fullName evidence="2">Transmembrane protein 177</fullName>
    </submittedName>
</protein>
<sequence>MSRLVSWFSTKSGKMFTRTCITVTGLSIFGVQIAFHGPMQENFKEMFQVYEDDKVKPLSSKVRSLVKDVLKDCSLKKEEKGKLRFFNVIGHDLFHTGGINSPWGGMIGIPYMFEDVKEINFGKLRLQGHDTIDWVVEGQELIEALTLSDNAKKFGLMREIYSCNIWDIMDNAFISTGCFLFPGAFVMKLNKKNHTIEKLPLKSRIAFYILCYAAGYAFYRCLKDPLKHLCAKKYDKQAAVTGPNYLAGGIEFYQKILQRNKILRELLGTRGERMYDKDGNENYFLLAPMLPIRKRLELLQDLEKDLKAVPA</sequence>
<keyword evidence="1" id="KW-0472">Membrane</keyword>
<accession>A0A8X7CA78</accession>
<organism evidence="2 3">
    <name type="scientific">Trichonephila inaurata madagascariensis</name>
    <dbReference type="NCBI Taxonomy" id="2747483"/>
    <lineage>
        <taxon>Eukaryota</taxon>
        <taxon>Metazoa</taxon>
        <taxon>Ecdysozoa</taxon>
        <taxon>Arthropoda</taxon>
        <taxon>Chelicerata</taxon>
        <taxon>Arachnida</taxon>
        <taxon>Araneae</taxon>
        <taxon>Araneomorphae</taxon>
        <taxon>Entelegynae</taxon>
        <taxon>Araneoidea</taxon>
        <taxon>Nephilidae</taxon>
        <taxon>Trichonephila</taxon>
        <taxon>Trichonephila inaurata</taxon>
    </lineage>
</organism>